<organism evidence="2 3">
    <name type="scientific">uncultured phage cr126_1</name>
    <dbReference type="NCBI Taxonomy" id="2772075"/>
    <lineage>
        <taxon>Viruses</taxon>
        <taxon>Duplodnaviria</taxon>
        <taxon>Heunggongvirae</taxon>
        <taxon>Uroviricota</taxon>
        <taxon>Caudoviricetes</taxon>
        <taxon>Crassvirales</taxon>
        <taxon>Steigviridae</taxon>
        <taxon>Asinivirinae</taxon>
        <taxon>Kolpuevirus</taxon>
        <taxon>Kolpuevirus hominis</taxon>
    </lineage>
</organism>
<dbReference type="Pfam" id="PF04851">
    <property type="entry name" value="ResIII"/>
    <property type="match status" value="1"/>
</dbReference>
<dbReference type="InterPro" id="IPR027417">
    <property type="entry name" value="P-loop_NTPase"/>
</dbReference>
<protein>
    <submittedName>
        <fullName evidence="2">Putative HKD family nuclease</fullName>
    </submittedName>
</protein>
<dbReference type="GO" id="GO:0005524">
    <property type="term" value="F:ATP binding"/>
    <property type="evidence" value="ECO:0007669"/>
    <property type="project" value="InterPro"/>
</dbReference>
<dbReference type="GO" id="GO:0003677">
    <property type="term" value="F:DNA binding"/>
    <property type="evidence" value="ECO:0007669"/>
    <property type="project" value="InterPro"/>
</dbReference>
<feature type="domain" description="Helicase ATP-binding" evidence="1">
    <location>
        <begin position="9"/>
        <end position="141"/>
    </location>
</feature>
<dbReference type="EMBL" id="MT774391">
    <property type="protein sequence ID" value="QOR59575.1"/>
    <property type="molecule type" value="Genomic_DNA"/>
</dbReference>
<dbReference type="InterPro" id="IPR001650">
    <property type="entry name" value="Helicase_C-like"/>
</dbReference>
<dbReference type="InterPro" id="IPR050742">
    <property type="entry name" value="Helicase_Restrict-Modif_Enz"/>
</dbReference>
<dbReference type="GeneID" id="65130182"/>
<dbReference type="PROSITE" id="PS51192">
    <property type="entry name" value="HELICASE_ATP_BIND_1"/>
    <property type="match status" value="1"/>
</dbReference>
<dbReference type="SUPFAM" id="SSF52540">
    <property type="entry name" value="P-loop containing nucleoside triphosphate hydrolases"/>
    <property type="match status" value="1"/>
</dbReference>
<dbReference type="KEGG" id="vg:65130182"/>
<dbReference type="PANTHER" id="PTHR47396:SF1">
    <property type="entry name" value="ATP-DEPENDENT HELICASE IRC3-RELATED"/>
    <property type="match status" value="1"/>
</dbReference>
<evidence type="ECO:0000259" key="1">
    <source>
        <dbReference type="PROSITE" id="PS51192"/>
    </source>
</evidence>
<dbReference type="RefSeq" id="YP_010111733.1">
    <property type="nucleotide sequence ID" value="NC_055884.1"/>
</dbReference>
<sequence length="393" mass="45900">MNREEASKEIQAIKSKNILLELVTSFGKTKQALDIMVKRNPKNILILVPRLVLIQNWKDEFVKWKMDKYLKRVTFSTYVGIKKHEGESFDMLIADECHHFTDKSLDVISTMTFKYSTLLSGTVIDSKKAALRASFKDLYCYKITMKQAQEEVLAEPKVYLIPYTLDNTDRKYPFELRKSAKGKSITCDYSDKWKYLKDKSYTTVIVNCTQQEYINELSAKIDYWKRMYMRGRNEVFKNKWLYLAGLRLRMLSNFKTSIVSNLQVHLRKQRCLTFCNSIEQTETLGKNCINSNNKDSDKVLEQFNKGEVNQITSCNMLNEGMNLVDCQVGIYASLNSSEVMIKQKLGRILRHSNPVLIIPYYKNTREEEILETMLEDYNPELVETVESLNQIKV</sequence>
<dbReference type="SMART" id="SM00487">
    <property type="entry name" value="DEXDc"/>
    <property type="match status" value="1"/>
</dbReference>
<name>A0A7M1RYR6_9CAUD</name>
<dbReference type="PANTHER" id="PTHR47396">
    <property type="entry name" value="TYPE I RESTRICTION ENZYME ECOKI R PROTEIN"/>
    <property type="match status" value="1"/>
</dbReference>
<dbReference type="GO" id="GO:0016787">
    <property type="term" value="F:hydrolase activity"/>
    <property type="evidence" value="ECO:0007669"/>
    <property type="project" value="InterPro"/>
</dbReference>
<keyword evidence="3" id="KW-1185">Reference proteome</keyword>
<reference evidence="2 3" key="1">
    <citation type="submission" date="2020-07" db="EMBL/GenBank/DDBJ databases">
        <title>Taxonomic proposal: Crassvirales, a new order of highly abundant and diverse bacterial viruses.</title>
        <authorList>
            <person name="Shkoporov A.N."/>
            <person name="Stockdale S.R."/>
            <person name="Guerin E."/>
            <person name="Ross R.P."/>
            <person name="Hill C."/>
        </authorList>
    </citation>
    <scope>NUCLEOTIDE SEQUENCE [LARGE SCALE GENOMIC DNA]</scope>
</reference>
<dbReference type="Proteomes" id="UP000594161">
    <property type="component" value="Segment"/>
</dbReference>
<proteinExistence type="predicted"/>
<dbReference type="Gene3D" id="3.40.50.300">
    <property type="entry name" value="P-loop containing nucleotide triphosphate hydrolases"/>
    <property type="match status" value="2"/>
</dbReference>
<dbReference type="InterPro" id="IPR006935">
    <property type="entry name" value="Helicase/UvrB_N"/>
</dbReference>
<dbReference type="Pfam" id="PF00271">
    <property type="entry name" value="Helicase_C"/>
    <property type="match status" value="1"/>
</dbReference>
<evidence type="ECO:0000313" key="2">
    <source>
        <dbReference type="EMBL" id="QOR59575.1"/>
    </source>
</evidence>
<evidence type="ECO:0000313" key="3">
    <source>
        <dbReference type="Proteomes" id="UP000594161"/>
    </source>
</evidence>
<accession>A0A7M1RYR6</accession>
<dbReference type="InterPro" id="IPR014001">
    <property type="entry name" value="Helicase_ATP-bd"/>
</dbReference>